<feature type="signal peptide" evidence="1">
    <location>
        <begin position="1"/>
        <end position="27"/>
    </location>
</feature>
<dbReference type="Pfam" id="PF00882">
    <property type="entry name" value="Zn_dep_PLPC"/>
    <property type="match status" value="1"/>
</dbReference>
<keyword evidence="1" id="KW-0732">Signal</keyword>
<sequence length="423" mass="47885">MKNRLYGTLLCLSMLVFSFLSATPAMAYGVLTHQAVVDAVWETSLKPLLISRYPNASAEDLKKAHAYAYGGSIVQDMGYYPFGNTFFTDLTHYVRSGDFVESLVRHADTVEELGFALGAMAHFNADIYGHPIGTNKAVPIVYPEVGQEHGHEVTYADDAISHIKTEFGFDVLQVARGSYASEAYQDFIGFEVAKELLEEAFLETYGLKLQDVFINLPLAVGSYRYTIRGIFPELTKAAWQAKKSEIQEQKPGITRNQFVYRMSRSSFHEQWGRDYERPSFFARAVAYIIKVLPKVGPLRPLAFVPPPPKAEELYLESFNVTADKYSAMLKQLSDKQPSLQNLQLDTGKETKHGTYPLTDETYAELLKRLAKSEFEKANRPLQQNILKFYKNVHAPGPEDKEEEKEWGEIQENLVKLQQLYAGQ</sequence>
<dbReference type="InterPro" id="IPR029002">
    <property type="entry name" value="PLPC/GPLD1"/>
</dbReference>
<feature type="chain" id="PRO_5002413661" description="Phospholipase C/D domain-containing protein" evidence="1">
    <location>
        <begin position="28"/>
        <end position="423"/>
    </location>
</feature>
<name>A0A0E3UYY1_9BACT</name>
<evidence type="ECO:0000259" key="2">
    <source>
        <dbReference type="Pfam" id="PF00882"/>
    </source>
</evidence>
<dbReference type="EMBL" id="CP009621">
    <property type="protein sequence ID" value="AKD05522.1"/>
    <property type="molecule type" value="Genomic_DNA"/>
</dbReference>
<dbReference type="KEGG" id="pko:PKOR_04755"/>
<gene>
    <name evidence="3" type="ORF">PKOR_04755</name>
</gene>
<organism evidence="3 4">
    <name type="scientific">Pontibacter korlensis</name>
    <dbReference type="NCBI Taxonomy" id="400092"/>
    <lineage>
        <taxon>Bacteria</taxon>
        <taxon>Pseudomonadati</taxon>
        <taxon>Bacteroidota</taxon>
        <taxon>Cytophagia</taxon>
        <taxon>Cytophagales</taxon>
        <taxon>Hymenobacteraceae</taxon>
        <taxon>Pontibacter</taxon>
    </lineage>
</organism>
<protein>
    <recommendedName>
        <fullName evidence="2">Phospholipase C/D domain-containing protein</fullName>
    </recommendedName>
</protein>
<reference evidence="3 4" key="1">
    <citation type="journal article" date="2015" name="Sci. Rep.">
        <title>Unraveling adaptation of Pontibacter korlensis to radiation and infertility in desert through complete genome and comparative transcriptomic analysis.</title>
        <authorList>
            <person name="Dai J."/>
            <person name="Dai W."/>
            <person name="Qiu C."/>
            <person name="Yang Z."/>
            <person name="Zhang Y."/>
            <person name="Zhou M."/>
            <person name="Zhang L."/>
            <person name="Fang C."/>
            <person name="Gao Q."/>
            <person name="Yang Q."/>
            <person name="Li X."/>
            <person name="Wang Z."/>
            <person name="Wang Z."/>
            <person name="Jia Z."/>
            <person name="Chen X."/>
        </authorList>
    </citation>
    <scope>NUCLEOTIDE SEQUENCE [LARGE SCALE GENOMIC DNA]</scope>
    <source>
        <strain evidence="3 4">X14-1T</strain>
    </source>
</reference>
<dbReference type="HOGENOM" id="CLU_559923_0_0_10"/>
<dbReference type="STRING" id="400092.PKOR_04755"/>
<dbReference type="PATRIC" id="fig|400092.3.peg.1063"/>
<feature type="domain" description="Phospholipase C/D" evidence="2">
    <location>
        <begin position="32"/>
        <end position="206"/>
    </location>
</feature>
<accession>A0A0E3UYY1</accession>
<dbReference type="Proteomes" id="UP000033109">
    <property type="component" value="Chromosome"/>
</dbReference>
<keyword evidence="4" id="KW-1185">Reference proteome</keyword>
<evidence type="ECO:0000313" key="3">
    <source>
        <dbReference type="EMBL" id="AKD05522.1"/>
    </source>
</evidence>
<evidence type="ECO:0000313" key="4">
    <source>
        <dbReference type="Proteomes" id="UP000033109"/>
    </source>
</evidence>
<dbReference type="AlphaFoldDB" id="A0A0E3UYY1"/>
<evidence type="ECO:0000256" key="1">
    <source>
        <dbReference type="SAM" id="SignalP"/>
    </source>
</evidence>
<dbReference type="OrthoDB" id="648959at2"/>
<proteinExistence type="predicted"/>
<dbReference type="RefSeq" id="WP_052739091.1">
    <property type="nucleotide sequence ID" value="NZ_CBCSCY010000009.1"/>
</dbReference>